<dbReference type="InterPro" id="IPR029046">
    <property type="entry name" value="LolA/LolB/LppX"/>
</dbReference>
<dbReference type="SUPFAM" id="SSF89392">
    <property type="entry name" value="Prokaryotic lipoproteins and lipoprotein localization factors"/>
    <property type="match status" value="1"/>
</dbReference>
<dbReference type="EMBL" id="JEMY01000019">
    <property type="protein sequence ID" value="EXI89126.1"/>
    <property type="molecule type" value="Genomic_DNA"/>
</dbReference>
<gene>
    <name evidence="3" type="ORF">AW11_01760</name>
</gene>
<dbReference type="PIRSF" id="PIRSF012443">
    <property type="entry name" value="UCP012443"/>
    <property type="match status" value="1"/>
</dbReference>
<protein>
    <submittedName>
        <fullName evidence="3">Outer membrane lipoprotein-sorting protein</fullName>
    </submittedName>
</protein>
<keyword evidence="4" id="KW-1185">Reference proteome</keyword>
<comment type="caution">
    <text evidence="3">The sequence shown here is derived from an EMBL/GenBank/DDBJ whole genome shotgun (WGS) entry which is preliminary data.</text>
</comment>
<evidence type="ECO:0000256" key="1">
    <source>
        <dbReference type="ARBA" id="ARBA00022729"/>
    </source>
</evidence>
<feature type="chain" id="PRO_5001462953" evidence="2">
    <location>
        <begin position="36"/>
        <end position="269"/>
    </location>
</feature>
<organism evidence="3 4">
    <name type="scientific">Accumulibacter regalis</name>
    <dbReference type="NCBI Taxonomy" id="522306"/>
    <lineage>
        <taxon>Bacteria</taxon>
        <taxon>Pseudomonadati</taxon>
        <taxon>Pseudomonadota</taxon>
        <taxon>Betaproteobacteria</taxon>
        <taxon>Candidatus Accumulibacter</taxon>
    </lineage>
</organism>
<dbReference type="AlphaFoldDB" id="A0A011PNT9"/>
<evidence type="ECO:0000313" key="4">
    <source>
        <dbReference type="Proteomes" id="UP000022141"/>
    </source>
</evidence>
<keyword evidence="1 2" id="KW-0732">Signal</keyword>
<sequence length="269" mass="29212">MNQDVRKPFSFSVRSFSVLALSVALGIGLSTSARADEADAKRLLKAMSDYLAGQQALSFSYDATLEVVTPEDQILGLASSGKVVVKRPDKIHATRAGGFADVAMSFDGKTLTILGKNLNAYTQVEIPGSIDHLIDVMREKYDRPLPAADLLLTNSYAMLMEGVEDIKDLGSGVIGGVECDSLAFRSKDVDWQIWIAQGEKPYPCRYVITSKSMPNGPAYSIQFSNWKDGKAVKASGFEFRNTSKASKVELEDLKGTADLPEHFTKGASK</sequence>
<reference evidence="3" key="1">
    <citation type="submission" date="2014-02" db="EMBL/GenBank/DDBJ databases">
        <title>Expanding our view of genomic diversity in Candidatus Accumulibacter clades.</title>
        <authorList>
            <person name="Skennerton C.T."/>
            <person name="Barr J.J."/>
            <person name="Slater F.R."/>
            <person name="Bond P.L."/>
            <person name="Tyson G.W."/>
        </authorList>
    </citation>
    <scope>NUCLEOTIDE SEQUENCE [LARGE SCALE GENOMIC DNA]</scope>
</reference>
<dbReference type="InterPro" id="IPR019207">
    <property type="entry name" value="DUF2092"/>
</dbReference>
<dbReference type="Proteomes" id="UP000022141">
    <property type="component" value="Unassembled WGS sequence"/>
</dbReference>
<feature type="signal peptide" evidence="2">
    <location>
        <begin position="1"/>
        <end position="35"/>
    </location>
</feature>
<dbReference type="Pfam" id="PF09865">
    <property type="entry name" value="DUF2092"/>
    <property type="match status" value="1"/>
</dbReference>
<proteinExistence type="predicted"/>
<accession>A0A011PNT9</accession>
<name>A0A011PNT9_ACCRE</name>
<dbReference type="PATRIC" id="fig|1454004.3.peg.1813"/>
<evidence type="ECO:0000313" key="3">
    <source>
        <dbReference type="EMBL" id="EXI89126.1"/>
    </source>
</evidence>
<dbReference type="STRING" id="1454004.AW11_01760"/>
<evidence type="ECO:0000256" key="2">
    <source>
        <dbReference type="SAM" id="SignalP"/>
    </source>
</evidence>
<keyword evidence="3" id="KW-0449">Lipoprotein</keyword>
<dbReference type="eggNOG" id="COG3900">
    <property type="taxonomic scope" value="Bacteria"/>
</dbReference>